<dbReference type="InterPro" id="IPR003660">
    <property type="entry name" value="HAMP_dom"/>
</dbReference>
<evidence type="ECO:0000256" key="8">
    <source>
        <dbReference type="ARBA" id="ARBA00022741"/>
    </source>
</evidence>
<evidence type="ECO:0000256" key="10">
    <source>
        <dbReference type="ARBA" id="ARBA00022840"/>
    </source>
</evidence>
<keyword evidence="11 14" id="KW-1133">Transmembrane helix</keyword>
<comment type="catalytic activity">
    <reaction evidence="1">
        <text>ATP + protein L-histidine = ADP + protein N-phospho-L-histidine.</text>
        <dbReference type="EC" id="2.7.13.3"/>
    </reaction>
</comment>
<protein>
    <recommendedName>
        <fullName evidence="3">histidine kinase</fullName>
        <ecNumber evidence="3">2.7.13.3</ecNumber>
    </recommendedName>
</protein>
<keyword evidence="12" id="KW-0902">Two-component regulatory system</keyword>
<evidence type="ECO:0000256" key="4">
    <source>
        <dbReference type="ARBA" id="ARBA00022475"/>
    </source>
</evidence>
<organism evidence="17 18">
    <name type="scientific">Victivallis lenta</name>
    <dbReference type="NCBI Taxonomy" id="2606640"/>
    <lineage>
        <taxon>Bacteria</taxon>
        <taxon>Pseudomonadati</taxon>
        <taxon>Lentisphaerota</taxon>
        <taxon>Lentisphaeria</taxon>
        <taxon>Victivallales</taxon>
        <taxon>Victivallaceae</taxon>
        <taxon>Victivallis</taxon>
    </lineage>
</organism>
<evidence type="ECO:0000259" key="15">
    <source>
        <dbReference type="PROSITE" id="PS50109"/>
    </source>
</evidence>
<gene>
    <name evidence="17" type="ORF">FYJ85_12290</name>
</gene>
<proteinExistence type="predicted"/>
<keyword evidence="7 14" id="KW-0812">Transmembrane</keyword>
<keyword evidence="9 17" id="KW-0418">Kinase</keyword>
<comment type="caution">
    <text evidence="17">The sequence shown here is derived from an EMBL/GenBank/DDBJ whole genome shotgun (WGS) entry which is preliminary data.</text>
</comment>
<dbReference type="PRINTS" id="PR00344">
    <property type="entry name" value="BCTRLSENSOR"/>
</dbReference>
<dbReference type="SMART" id="SM00387">
    <property type="entry name" value="HATPase_c"/>
    <property type="match status" value="1"/>
</dbReference>
<comment type="subcellular location">
    <subcellularLocation>
        <location evidence="2">Cell membrane</location>
    </subcellularLocation>
</comment>
<evidence type="ECO:0000256" key="1">
    <source>
        <dbReference type="ARBA" id="ARBA00000085"/>
    </source>
</evidence>
<dbReference type="Pfam" id="PF00672">
    <property type="entry name" value="HAMP"/>
    <property type="match status" value="1"/>
</dbReference>
<dbReference type="RefSeq" id="WP_154418918.1">
    <property type="nucleotide sequence ID" value="NZ_VUNS01000013.1"/>
</dbReference>
<dbReference type="CDD" id="cd00082">
    <property type="entry name" value="HisKA"/>
    <property type="match status" value="1"/>
</dbReference>
<keyword evidence="13 14" id="KW-0472">Membrane</keyword>
<dbReference type="GO" id="GO:0005886">
    <property type="term" value="C:plasma membrane"/>
    <property type="evidence" value="ECO:0007669"/>
    <property type="project" value="UniProtKB-SubCell"/>
</dbReference>
<evidence type="ECO:0000256" key="2">
    <source>
        <dbReference type="ARBA" id="ARBA00004236"/>
    </source>
</evidence>
<dbReference type="SMART" id="SM00388">
    <property type="entry name" value="HisKA"/>
    <property type="match status" value="1"/>
</dbReference>
<evidence type="ECO:0000256" key="3">
    <source>
        <dbReference type="ARBA" id="ARBA00012438"/>
    </source>
</evidence>
<evidence type="ECO:0000256" key="12">
    <source>
        <dbReference type="ARBA" id="ARBA00023012"/>
    </source>
</evidence>
<keyword evidence="6" id="KW-0808">Transferase</keyword>
<dbReference type="Proteomes" id="UP000435649">
    <property type="component" value="Unassembled WGS sequence"/>
</dbReference>
<keyword evidence="4" id="KW-1003">Cell membrane</keyword>
<keyword evidence="18" id="KW-1185">Reference proteome</keyword>
<dbReference type="InterPro" id="IPR036097">
    <property type="entry name" value="HisK_dim/P_sf"/>
</dbReference>
<feature type="domain" description="Histidine kinase" evidence="15">
    <location>
        <begin position="325"/>
        <end position="540"/>
    </location>
</feature>
<dbReference type="PROSITE" id="PS50109">
    <property type="entry name" value="HIS_KIN"/>
    <property type="match status" value="1"/>
</dbReference>
<evidence type="ECO:0000256" key="13">
    <source>
        <dbReference type="ARBA" id="ARBA00023136"/>
    </source>
</evidence>
<feature type="transmembrane region" description="Helical" evidence="14">
    <location>
        <begin position="240"/>
        <end position="263"/>
    </location>
</feature>
<evidence type="ECO:0000256" key="5">
    <source>
        <dbReference type="ARBA" id="ARBA00022553"/>
    </source>
</evidence>
<evidence type="ECO:0000256" key="14">
    <source>
        <dbReference type="SAM" id="Phobius"/>
    </source>
</evidence>
<evidence type="ECO:0000256" key="6">
    <source>
        <dbReference type="ARBA" id="ARBA00022679"/>
    </source>
</evidence>
<feature type="transmembrane region" description="Helical" evidence="14">
    <location>
        <begin position="20"/>
        <end position="39"/>
    </location>
</feature>
<dbReference type="Gene3D" id="6.10.340.10">
    <property type="match status" value="1"/>
</dbReference>
<dbReference type="Gene3D" id="1.10.287.130">
    <property type="match status" value="1"/>
</dbReference>
<evidence type="ECO:0000256" key="11">
    <source>
        <dbReference type="ARBA" id="ARBA00022989"/>
    </source>
</evidence>
<evidence type="ECO:0000256" key="9">
    <source>
        <dbReference type="ARBA" id="ARBA00022777"/>
    </source>
</evidence>
<accession>A0A844G377</accession>
<dbReference type="PANTHER" id="PTHR45436:SF8">
    <property type="entry name" value="HISTIDINE KINASE"/>
    <property type="match status" value="1"/>
</dbReference>
<evidence type="ECO:0000259" key="16">
    <source>
        <dbReference type="PROSITE" id="PS50885"/>
    </source>
</evidence>
<dbReference type="InterPro" id="IPR004358">
    <property type="entry name" value="Sig_transdc_His_kin-like_C"/>
</dbReference>
<dbReference type="AlphaFoldDB" id="A0A844G377"/>
<dbReference type="CDD" id="cd00075">
    <property type="entry name" value="HATPase"/>
    <property type="match status" value="1"/>
</dbReference>
<name>A0A844G377_9BACT</name>
<dbReference type="PANTHER" id="PTHR45436">
    <property type="entry name" value="SENSOR HISTIDINE KINASE YKOH"/>
    <property type="match status" value="1"/>
</dbReference>
<dbReference type="SMART" id="SM00304">
    <property type="entry name" value="HAMP"/>
    <property type="match status" value="1"/>
</dbReference>
<dbReference type="CDD" id="cd06225">
    <property type="entry name" value="HAMP"/>
    <property type="match status" value="1"/>
</dbReference>
<keyword evidence="10" id="KW-0067">ATP-binding</keyword>
<keyword evidence="5" id="KW-0597">Phosphoprotein</keyword>
<dbReference type="GO" id="GO:0000155">
    <property type="term" value="F:phosphorelay sensor kinase activity"/>
    <property type="evidence" value="ECO:0007669"/>
    <property type="project" value="InterPro"/>
</dbReference>
<dbReference type="PROSITE" id="PS50885">
    <property type="entry name" value="HAMP"/>
    <property type="match status" value="1"/>
</dbReference>
<dbReference type="SUPFAM" id="SSF55874">
    <property type="entry name" value="ATPase domain of HSP90 chaperone/DNA topoisomerase II/histidine kinase"/>
    <property type="match status" value="1"/>
</dbReference>
<dbReference type="EC" id="2.7.13.3" evidence="3"/>
<dbReference type="SUPFAM" id="SSF47384">
    <property type="entry name" value="Homodimeric domain of signal transducing histidine kinase"/>
    <property type="match status" value="1"/>
</dbReference>
<dbReference type="SUPFAM" id="SSF158472">
    <property type="entry name" value="HAMP domain-like"/>
    <property type="match status" value="1"/>
</dbReference>
<dbReference type="EMBL" id="VUNS01000013">
    <property type="protein sequence ID" value="MST97816.1"/>
    <property type="molecule type" value="Genomic_DNA"/>
</dbReference>
<sequence>MFWSKTGFLSTVKCRIAVGYALLFALSFGVVFTTVYFYWRLSHLETMDRKLSVFLNEFAYEYLTGREFDTTFGAVPFKRVPEAALRIIERKIDGFSPLSAFRNVGDEQQFTLLGTQGGRLCRLRLNLADESFEAEIMKHAGHAGFLQKEFNSETYGEGRGQTFFLLLSPEREVLASSPFAPQLLAFLREFDYRPGQESVQYTIIRPGRHNLRLAYQRQYDGTILAIGGSLHAMDESLDRLIAIFCITGIPILLIGALVGWLLARRFVSGIDRVCRAADVIAAGDYSLRVHSAGEGSEIDHLIRTFNRMVGNTETLMNEQRNISDNIAHDLRTPLTRILGRAELAASGRQELEIYQNTVADIGEECYRMLNLINMMLEISRTESGAVEITRSRFDFRAMLRRSAELFSMPAEQKHQKLTLRLPETPVLVCCDQQKLQQVAANLLDNAIKFTPEGGAVDVELSVCDGEIRFSVADTGCGIREEERPEIFKRFYRADNSRSLPGNGLGLSLVSAIVTAAGGSITVEAVLPRGSRFTVRLPGLLAK</sequence>
<dbReference type="InterPro" id="IPR003661">
    <property type="entry name" value="HisK_dim/P_dom"/>
</dbReference>
<evidence type="ECO:0000256" key="7">
    <source>
        <dbReference type="ARBA" id="ARBA00022692"/>
    </source>
</evidence>
<dbReference type="InterPro" id="IPR005467">
    <property type="entry name" value="His_kinase_dom"/>
</dbReference>
<keyword evidence="8" id="KW-0547">Nucleotide-binding</keyword>
<evidence type="ECO:0000313" key="18">
    <source>
        <dbReference type="Proteomes" id="UP000435649"/>
    </source>
</evidence>
<dbReference type="Gene3D" id="3.30.565.10">
    <property type="entry name" value="Histidine kinase-like ATPase, C-terminal domain"/>
    <property type="match status" value="1"/>
</dbReference>
<feature type="domain" description="HAMP" evidence="16">
    <location>
        <begin position="264"/>
        <end position="317"/>
    </location>
</feature>
<dbReference type="InterPro" id="IPR036890">
    <property type="entry name" value="HATPase_C_sf"/>
</dbReference>
<dbReference type="InterPro" id="IPR050428">
    <property type="entry name" value="TCS_sensor_his_kinase"/>
</dbReference>
<dbReference type="FunFam" id="3.30.565.10:FF:000023">
    <property type="entry name" value="PAS domain-containing sensor histidine kinase"/>
    <property type="match status" value="1"/>
</dbReference>
<dbReference type="InterPro" id="IPR003594">
    <property type="entry name" value="HATPase_dom"/>
</dbReference>
<dbReference type="Pfam" id="PF02518">
    <property type="entry name" value="HATPase_c"/>
    <property type="match status" value="1"/>
</dbReference>
<dbReference type="Pfam" id="PF00512">
    <property type="entry name" value="HisKA"/>
    <property type="match status" value="1"/>
</dbReference>
<evidence type="ECO:0000313" key="17">
    <source>
        <dbReference type="EMBL" id="MST97816.1"/>
    </source>
</evidence>
<dbReference type="GO" id="GO:0005524">
    <property type="term" value="F:ATP binding"/>
    <property type="evidence" value="ECO:0007669"/>
    <property type="project" value="UniProtKB-KW"/>
</dbReference>
<reference evidence="17 18" key="1">
    <citation type="submission" date="2019-08" db="EMBL/GenBank/DDBJ databases">
        <title>In-depth cultivation of the pig gut microbiome towards novel bacterial diversity and tailored functional studies.</title>
        <authorList>
            <person name="Wylensek D."/>
            <person name="Hitch T.C.A."/>
            <person name="Clavel T."/>
        </authorList>
    </citation>
    <scope>NUCLEOTIDE SEQUENCE [LARGE SCALE GENOMIC DNA]</scope>
    <source>
        <strain evidence="17 18">BBE-744-WT-12</strain>
    </source>
</reference>